<dbReference type="RefSeq" id="WP_200342791.1">
    <property type="nucleotide sequence ID" value="NZ_NRRL01000094.1"/>
</dbReference>
<organism evidence="6 7">
    <name type="scientific">Rhodovibrio sodomensis</name>
    <dbReference type="NCBI Taxonomy" id="1088"/>
    <lineage>
        <taxon>Bacteria</taxon>
        <taxon>Pseudomonadati</taxon>
        <taxon>Pseudomonadota</taxon>
        <taxon>Alphaproteobacteria</taxon>
        <taxon>Rhodospirillales</taxon>
        <taxon>Rhodovibrionaceae</taxon>
        <taxon>Rhodovibrio</taxon>
    </lineage>
</organism>
<evidence type="ECO:0000256" key="4">
    <source>
        <dbReference type="HAMAP-Rule" id="MF_00688"/>
    </source>
</evidence>
<evidence type="ECO:0000256" key="2">
    <source>
        <dbReference type="ARBA" id="ARBA00022679"/>
    </source>
</evidence>
<dbReference type="PANTHER" id="PTHR30098:SF2">
    <property type="entry name" value="LEUCYL_PHENYLALANYL-TRNA--PROTEIN TRANSFERASE"/>
    <property type="match status" value="1"/>
</dbReference>
<comment type="catalytic activity">
    <reaction evidence="4">
        <text>N-terminal L-arginyl-[protein] + L-leucyl-tRNA(Leu) = N-terminal L-leucyl-L-arginyl-[protein] + tRNA(Leu) + H(+)</text>
        <dbReference type="Rhea" id="RHEA:50416"/>
        <dbReference type="Rhea" id="RHEA-COMP:9613"/>
        <dbReference type="Rhea" id="RHEA-COMP:9622"/>
        <dbReference type="Rhea" id="RHEA-COMP:12672"/>
        <dbReference type="Rhea" id="RHEA-COMP:12673"/>
        <dbReference type="ChEBI" id="CHEBI:15378"/>
        <dbReference type="ChEBI" id="CHEBI:64719"/>
        <dbReference type="ChEBI" id="CHEBI:78442"/>
        <dbReference type="ChEBI" id="CHEBI:78494"/>
        <dbReference type="ChEBI" id="CHEBI:133044"/>
        <dbReference type="EC" id="2.3.2.6"/>
    </reaction>
</comment>
<dbReference type="Pfam" id="PF03588">
    <property type="entry name" value="Leu_Phe_trans"/>
    <property type="match status" value="1"/>
</dbReference>
<comment type="catalytic activity">
    <reaction evidence="4">
        <text>L-phenylalanyl-tRNA(Phe) + an N-terminal L-alpha-aminoacyl-[protein] = an N-terminal L-phenylalanyl-L-alpha-aminoacyl-[protein] + tRNA(Phe)</text>
        <dbReference type="Rhea" id="RHEA:43632"/>
        <dbReference type="Rhea" id="RHEA-COMP:9668"/>
        <dbReference type="Rhea" id="RHEA-COMP:9699"/>
        <dbReference type="Rhea" id="RHEA-COMP:10636"/>
        <dbReference type="Rhea" id="RHEA-COMP:10637"/>
        <dbReference type="ChEBI" id="CHEBI:78442"/>
        <dbReference type="ChEBI" id="CHEBI:78531"/>
        <dbReference type="ChEBI" id="CHEBI:78597"/>
        <dbReference type="ChEBI" id="CHEBI:83561"/>
        <dbReference type="EC" id="2.3.2.6"/>
    </reaction>
</comment>
<dbReference type="GO" id="GO:0016740">
    <property type="term" value="F:transferase activity"/>
    <property type="evidence" value="ECO:0007669"/>
    <property type="project" value="UniProtKB-KW"/>
</dbReference>
<sequence length="238" mass="26798">MELTPDLLLRAYAVGIFPMAESRRDHEIHWIDPEVRGVIPLENFNVPRRLRRTVRKRVFEVTADRAFREVIAACAQPSENRPDTWINPTIERLYRDLHQLGFGHSVECWQDGELVGGLYGVALGGAFFGESMFSRVTDASKVALVHLVARLETGGFKLLDTQFTTPHLNQFGAIDIRREHYRQRLSDAVPTAAEFPREIRAAQLHDFLQRHGRATTPETPAAKSPGTDDQTDGEAAEG</sequence>
<comment type="similarity">
    <text evidence="4">Belongs to the L/F-transferase family.</text>
</comment>
<comment type="catalytic activity">
    <reaction evidence="4">
        <text>N-terminal L-lysyl-[protein] + L-leucyl-tRNA(Leu) = N-terminal L-leucyl-L-lysyl-[protein] + tRNA(Leu) + H(+)</text>
        <dbReference type="Rhea" id="RHEA:12340"/>
        <dbReference type="Rhea" id="RHEA-COMP:9613"/>
        <dbReference type="Rhea" id="RHEA-COMP:9622"/>
        <dbReference type="Rhea" id="RHEA-COMP:12670"/>
        <dbReference type="Rhea" id="RHEA-COMP:12671"/>
        <dbReference type="ChEBI" id="CHEBI:15378"/>
        <dbReference type="ChEBI" id="CHEBI:65249"/>
        <dbReference type="ChEBI" id="CHEBI:78442"/>
        <dbReference type="ChEBI" id="CHEBI:78494"/>
        <dbReference type="ChEBI" id="CHEBI:133043"/>
        <dbReference type="EC" id="2.3.2.6"/>
    </reaction>
</comment>
<dbReference type="NCBIfam" id="TIGR00667">
    <property type="entry name" value="aat"/>
    <property type="match status" value="1"/>
</dbReference>
<dbReference type="Gene3D" id="3.40.630.70">
    <property type="entry name" value="Leucyl/phenylalanyl-tRNA-protein transferase, C-terminal domain"/>
    <property type="match status" value="1"/>
</dbReference>
<accession>A0ABS1DLR0</accession>
<keyword evidence="3 4" id="KW-0012">Acyltransferase</keyword>
<comment type="subcellular location">
    <subcellularLocation>
        <location evidence="4">Cytoplasm</location>
    </subcellularLocation>
</comment>
<gene>
    <name evidence="4" type="primary">aat</name>
    <name evidence="6" type="ORF">CKO28_20600</name>
</gene>
<dbReference type="InterPro" id="IPR004616">
    <property type="entry name" value="Leu/Phe-tRNA_Trfase"/>
</dbReference>
<feature type="region of interest" description="Disordered" evidence="5">
    <location>
        <begin position="212"/>
        <end position="238"/>
    </location>
</feature>
<evidence type="ECO:0000256" key="5">
    <source>
        <dbReference type="SAM" id="MobiDB-lite"/>
    </source>
</evidence>
<evidence type="ECO:0000256" key="1">
    <source>
        <dbReference type="ARBA" id="ARBA00022490"/>
    </source>
</evidence>
<dbReference type="SUPFAM" id="SSF55729">
    <property type="entry name" value="Acyl-CoA N-acyltransferases (Nat)"/>
    <property type="match status" value="1"/>
</dbReference>
<keyword evidence="7" id="KW-1185">Reference proteome</keyword>
<proteinExistence type="inferred from homology"/>
<dbReference type="Proteomes" id="UP001296873">
    <property type="component" value="Unassembled WGS sequence"/>
</dbReference>
<evidence type="ECO:0000313" key="6">
    <source>
        <dbReference type="EMBL" id="MBK1670428.1"/>
    </source>
</evidence>
<dbReference type="EC" id="2.3.2.6" evidence="4"/>
<evidence type="ECO:0000313" key="7">
    <source>
        <dbReference type="Proteomes" id="UP001296873"/>
    </source>
</evidence>
<comment type="caution">
    <text evidence="6">The sequence shown here is derived from an EMBL/GenBank/DDBJ whole genome shotgun (WGS) entry which is preliminary data.</text>
</comment>
<comment type="function">
    <text evidence="4">Functions in the N-end rule pathway of protein degradation where it conjugates Leu, Phe and, less efficiently, Met from aminoacyl-tRNAs to the N-termini of proteins containing an N-terminal arginine or lysine.</text>
</comment>
<dbReference type="EMBL" id="NRRL01000094">
    <property type="protein sequence ID" value="MBK1670428.1"/>
    <property type="molecule type" value="Genomic_DNA"/>
</dbReference>
<keyword evidence="1 4" id="KW-0963">Cytoplasm</keyword>
<evidence type="ECO:0000256" key="3">
    <source>
        <dbReference type="ARBA" id="ARBA00023315"/>
    </source>
</evidence>
<dbReference type="InterPro" id="IPR016181">
    <property type="entry name" value="Acyl_CoA_acyltransferase"/>
</dbReference>
<keyword evidence="2 4" id="KW-0808">Transferase</keyword>
<reference evidence="6 7" key="1">
    <citation type="journal article" date="2020" name="Microorganisms">
        <title>Osmotic Adaptation and Compatible Solute Biosynthesis of Phototrophic Bacteria as Revealed from Genome Analyses.</title>
        <authorList>
            <person name="Imhoff J.F."/>
            <person name="Rahn T."/>
            <person name="Kunzel S."/>
            <person name="Keller A."/>
            <person name="Neulinger S.C."/>
        </authorList>
    </citation>
    <scope>NUCLEOTIDE SEQUENCE [LARGE SCALE GENOMIC DNA]</scope>
    <source>
        <strain evidence="6 7">DSM 9895</strain>
    </source>
</reference>
<dbReference type="InterPro" id="IPR042203">
    <property type="entry name" value="Leu/Phe-tRNA_Trfase_C"/>
</dbReference>
<dbReference type="HAMAP" id="MF_00688">
    <property type="entry name" value="Leu_Phe_trans"/>
    <property type="match status" value="1"/>
</dbReference>
<protein>
    <recommendedName>
        <fullName evidence="4">Leucyl/phenylalanyl-tRNA--protein transferase</fullName>
        <ecNumber evidence="4">2.3.2.6</ecNumber>
    </recommendedName>
    <alternativeName>
        <fullName evidence="4">L/F-transferase</fullName>
    </alternativeName>
    <alternativeName>
        <fullName evidence="4">Leucyltransferase</fullName>
    </alternativeName>
    <alternativeName>
        <fullName evidence="4">Phenyalanyltransferase</fullName>
    </alternativeName>
</protein>
<name>A0ABS1DLR0_9PROT</name>
<feature type="compositionally biased region" description="Acidic residues" evidence="5">
    <location>
        <begin position="229"/>
        <end position="238"/>
    </location>
</feature>
<dbReference type="PANTHER" id="PTHR30098">
    <property type="entry name" value="LEUCYL/PHENYLALANYL-TRNA--PROTEIN TRANSFERASE"/>
    <property type="match status" value="1"/>
</dbReference>